<dbReference type="Proteomes" id="UP001180020">
    <property type="component" value="Unassembled WGS sequence"/>
</dbReference>
<dbReference type="InterPro" id="IPR031165">
    <property type="entry name" value="GNAT_YJDJ"/>
</dbReference>
<dbReference type="InterPro" id="IPR045057">
    <property type="entry name" value="Gcn5-rel_NAT"/>
</dbReference>
<accession>A0AAV9FAE3</accession>
<name>A0AAV9FAE3_ACOCL</name>
<evidence type="ECO:0000313" key="3">
    <source>
        <dbReference type="Proteomes" id="UP001180020"/>
    </source>
</evidence>
<comment type="caution">
    <text evidence="2">The sequence shown here is derived from an EMBL/GenBank/DDBJ whole genome shotgun (WGS) entry which is preliminary data.</text>
</comment>
<feature type="domain" description="N-acetyltransferase" evidence="1">
    <location>
        <begin position="13"/>
        <end position="104"/>
    </location>
</feature>
<keyword evidence="3" id="KW-1185">Reference proteome</keyword>
<dbReference type="CDD" id="cd04301">
    <property type="entry name" value="NAT_SF"/>
    <property type="match status" value="1"/>
</dbReference>
<dbReference type="Pfam" id="PF14542">
    <property type="entry name" value="Acetyltransf_CG"/>
    <property type="match status" value="1"/>
</dbReference>
<gene>
    <name evidence="2" type="ORF">QJS10_CPA02g00503</name>
</gene>
<dbReference type="PANTHER" id="PTHR31435">
    <property type="entry name" value="PROTEIN NATD1"/>
    <property type="match status" value="1"/>
</dbReference>
<dbReference type="EMBL" id="JAUJYO010000002">
    <property type="protein sequence ID" value="KAK1322955.1"/>
    <property type="molecule type" value="Genomic_DNA"/>
</dbReference>
<dbReference type="SUPFAM" id="SSF55729">
    <property type="entry name" value="Acyl-CoA N-acyltransferases (Nat)"/>
    <property type="match status" value="1"/>
</dbReference>
<dbReference type="InterPro" id="IPR016181">
    <property type="entry name" value="Acyl_CoA_acyltransferase"/>
</dbReference>
<protein>
    <submittedName>
        <fullName evidence="2">Acetyltransferase</fullName>
    </submittedName>
</protein>
<reference evidence="2" key="2">
    <citation type="submission" date="2023-06" db="EMBL/GenBank/DDBJ databases">
        <authorList>
            <person name="Ma L."/>
            <person name="Liu K.-W."/>
            <person name="Li Z."/>
            <person name="Hsiao Y.-Y."/>
            <person name="Qi Y."/>
            <person name="Fu T."/>
            <person name="Tang G."/>
            <person name="Zhang D."/>
            <person name="Sun W.-H."/>
            <person name="Liu D.-K."/>
            <person name="Li Y."/>
            <person name="Chen G.-Z."/>
            <person name="Liu X.-D."/>
            <person name="Liao X.-Y."/>
            <person name="Jiang Y.-T."/>
            <person name="Yu X."/>
            <person name="Hao Y."/>
            <person name="Huang J."/>
            <person name="Zhao X.-W."/>
            <person name="Ke S."/>
            <person name="Chen Y.-Y."/>
            <person name="Wu W.-L."/>
            <person name="Hsu J.-L."/>
            <person name="Lin Y.-F."/>
            <person name="Huang M.-D."/>
            <person name="Li C.-Y."/>
            <person name="Huang L."/>
            <person name="Wang Z.-W."/>
            <person name="Zhao X."/>
            <person name="Zhong W.-Y."/>
            <person name="Peng D.-H."/>
            <person name="Ahmad S."/>
            <person name="Lan S."/>
            <person name="Zhang J.-S."/>
            <person name="Tsai W.-C."/>
            <person name="Van De Peer Y."/>
            <person name="Liu Z.-J."/>
        </authorList>
    </citation>
    <scope>NUCLEOTIDE SEQUENCE</scope>
    <source>
        <strain evidence="2">CP</strain>
        <tissue evidence="2">Leaves</tissue>
    </source>
</reference>
<reference evidence="2" key="1">
    <citation type="journal article" date="2023" name="Nat. Commun.">
        <title>Diploid and tetraploid genomes of Acorus and the evolution of monocots.</title>
        <authorList>
            <person name="Ma L."/>
            <person name="Liu K.W."/>
            <person name="Li Z."/>
            <person name="Hsiao Y.Y."/>
            <person name="Qi Y."/>
            <person name="Fu T."/>
            <person name="Tang G.D."/>
            <person name="Zhang D."/>
            <person name="Sun W.H."/>
            <person name="Liu D.K."/>
            <person name="Li Y."/>
            <person name="Chen G.Z."/>
            <person name="Liu X.D."/>
            <person name="Liao X.Y."/>
            <person name="Jiang Y.T."/>
            <person name="Yu X."/>
            <person name="Hao Y."/>
            <person name="Huang J."/>
            <person name="Zhao X.W."/>
            <person name="Ke S."/>
            <person name="Chen Y.Y."/>
            <person name="Wu W.L."/>
            <person name="Hsu J.L."/>
            <person name="Lin Y.F."/>
            <person name="Huang M.D."/>
            <person name="Li C.Y."/>
            <person name="Huang L."/>
            <person name="Wang Z.W."/>
            <person name="Zhao X."/>
            <person name="Zhong W.Y."/>
            <person name="Peng D.H."/>
            <person name="Ahmad S."/>
            <person name="Lan S."/>
            <person name="Zhang J.S."/>
            <person name="Tsai W.C."/>
            <person name="Van de Peer Y."/>
            <person name="Liu Z.J."/>
        </authorList>
    </citation>
    <scope>NUCLEOTIDE SEQUENCE</scope>
    <source>
        <strain evidence="2">CP</strain>
    </source>
</reference>
<dbReference type="PROSITE" id="PS51729">
    <property type="entry name" value="GNAT_YJDJ"/>
    <property type="match status" value="1"/>
</dbReference>
<dbReference type="PANTHER" id="PTHR31435:SF9">
    <property type="entry name" value="PROTEIN NATD1"/>
    <property type="match status" value="1"/>
</dbReference>
<dbReference type="Gene3D" id="3.40.630.30">
    <property type="match status" value="1"/>
</dbReference>
<sequence>MAAAEAKEDEGIVWNESRGRFESLDKKSYLVYVLKSSSSSSSSSTDEESVTAMDILHTYVPSSARGQGLASRLCTAAFRHARDRRYSVIPTCSYVSATFIKELA</sequence>
<evidence type="ECO:0000259" key="1">
    <source>
        <dbReference type="PROSITE" id="PS51729"/>
    </source>
</evidence>
<organism evidence="2 3">
    <name type="scientific">Acorus calamus</name>
    <name type="common">Sweet flag</name>
    <dbReference type="NCBI Taxonomy" id="4465"/>
    <lineage>
        <taxon>Eukaryota</taxon>
        <taxon>Viridiplantae</taxon>
        <taxon>Streptophyta</taxon>
        <taxon>Embryophyta</taxon>
        <taxon>Tracheophyta</taxon>
        <taxon>Spermatophyta</taxon>
        <taxon>Magnoliopsida</taxon>
        <taxon>Liliopsida</taxon>
        <taxon>Acoraceae</taxon>
        <taxon>Acorus</taxon>
    </lineage>
</organism>
<proteinExistence type="predicted"/>
<evidence type="ECO:0000313" key="2">
    <source>
        <dbReference type="EMBL" id="KAK1322955.1"/>
    </source>
</evidence>
<dbReference type="AlphaFoldDB" id="A0AAV9FAE3"/>